<sequence length="256" mass="28575">MLYFANRYAGDIVATICAILFCGTSFSLTTCRILFQIQAWGPFISVWATQLIMQVRIYAMYQRSKAILAVMAVFFAFEVAAISVVLATHFEESLSYNTEPIPGVHMCATSAIGKAFTAIYIPIFSFELVVFVLGIWVVFKHLSQSPRGPGFRKLHTTMRMLGRYSTVYFFIEALGCAVAVGMYLGLPSVYIEVANAFLVANTIIVGSRFVLNTRNFYSPPSDEDETDILRSISFAERLETTEMSIFKGQETQEGPC</sequence>
<keyword evidence="2" id="KW-1185">Reference proteome</keyword>
<organism evidence="1 2">
    <name type="scientific">Hygrophoropsis aurantiaca</name>
    <dbReference type="NCBI Taxonomy" id="72124"/>
    <lineage>
        <taxon>Eukaryota</taxon>
        <taxon>Fungi</taxon>
        <taxon>Dikarya</taxon>
        <taxon>Basidiomycota</taxon>
        <taxon>Agaricomycotina</taxon>
        <taxon>Agaricomycetes</taxon>
        <taxon>Agaricomycetidae</taxon>
        <taxon>Boletales</taxon>
        <taxon>Coniophorineae</taxon>
        <taxon>Hygrophoropsidaceae</taxon>
        <taxon>Hygrophoropsis</taxon>
    </lineage>
</organism>
<protein>
    <submittedName>
        <fullName evidence="1">Uncharacterized protein</fullName>
    </submittedName>
</protein>
<proteinExistence type="predicted"/>
<comment type="caution">
    <text evidence="1">The sequence shown here is derived from an EMBL/GenBank/DDBJ whole genome shotgun (WGS) entry which is preliminary data.</text>
</comment>
<evidence type="ECO:0000313" key="1">
    <source>
        <dbReference type="EMBL" id="KAH7916374.1"/>
    </source>
</evidence>
<dbReference type="Proteomes" id="UP000790377">
    <property type="component" value="Unassembled WGS sequence"/>
</dbReference>
<name>A0ACB8AT90_9AGAM</name>
<dbReference type="EMBL" id="MU267591">
    <property type="protein sequence ID" value="KAH7916374.1"/>
    <property type="molecule type" value="Genomic_DNA"/>
</dbReference>
<accession>A0ACB8AT90</accession>
<reference evidence="1" key="1">
    <citation type="journal article" date="2021" name="New Phytol.">
        <title>Evolutionary innovations through gain and loss of genes in the ectomycorrhizal Boletales.</title>
        <authorList>
            <person name="Wu G."/>
            <person name="Miyauchi S."/>
            <person name="Morin E."/>
            <person name="Kuo A."/>
            <person name="Drula E."/>
            <person name="Varga T."/>
            <person name="Kohler A."/>
            <person name="Feng B."/>
            <person name="Cao Y."/>
            <person name="Lipzen A."/>
            <person name="Daum C."/>
            <person name="Hundley H."/>
            <person name="Pangilinan J."/>
            <person name="Johnson J."/>
            <person name="Barry K."/>
            <person name="LaButti K."/>
            <person name="Ng V."/>
            <person name="Ahrendt S."/>
            <person name="Min B."/>
            <person name="Choi I.G."/>
            <person name="Park H."/>
            <person name="Plett J.M."/>
            <person name="Magnuson J."/>
            <person name="Spatafora J.W."/>
            <person name="Nagy L.G."/>
            <person name="Henrissat B."/>
            <person name="Grigoriev I.V."/>
            <person name="Yang Z.L."/>
            <person name="Xu J."/>
            <person name="Martin F.M."/>
        </authorList>
    </citation>
    <scope>NUCLEOTIDE SEQUENCE</scope>
    <source>
        <strain evidence="1">ATCC 28755</strain>
    </source>
</reference>
<evidence type="ECO:0000313" key="2">
    <source>
        <dbReference type="Proteomes" id="UP000790377"/>
    </source>
</evidence>
<gene>
    <name evidence="1" type="ORF">BJ138DRAFT_1139589</name>
</gene>